<dbReference type="InterPro" id="IPR015421">
    <property type="entry name" value="PyrdxlP-dep_Trfase_major"/>
</dbReference>
<organism evidence="14 15">
    <name type="scientific">Actinocorallia herbida</name>
    <dbReference type="NCBI Taxonomy" id="58109"/>
    <lineage>
        <taxon>Bacteria</taxon>
        <taxon>Bacillati</taxon>
        <taxon>Actinomycetota</taxon>
        <taxon>Actinomycetes</taxon>
        <taxon>Streptosporangiales</taxon>
        <taxon>Thermomonosporaceae</taxon>
        <taxon>Actinocorallia</taxon>
    </lineage>
</organism>
<comment type="catalytic activity">
    <reaction evidence="11">
        <text>6-carboxyhexanoyl-[ACP] + L-alanine + H(+) = (8S)-8-amino-7-oxononanoate + holo-[ACP] + CO2</text>
        <dbReference type="Rhea" id="RHEA:42288"/>
        <dbReference type="Rhea" id="RHEA-COMP:9685"/>
        <dbReference type="Rhea" id="RHEA-COMP:9955"/>
        <dbReference type="ChEBI" id="CHEBI:15378"/>
        <dbReference type="ChEBI" id="CHEBI:16526"/>
        <dbReference type="ChEBI" id="CHEBI:57972"/>
        <dbReference type="ChEBI" id="CHEBI:64479"/>
        <dbReference type="ChEBI" id="CHEBI:78846"/>
        <dbReference type="ChEBI" id="CHEBI:149468"/>
        <dbReference type="EC" id="2.3.1.47"/>
    </reaction>
</comment>
<evidence type="ECO:0000256" key="10">
    <source>
        <dbReference type="ARBA" id="ARBA00033381"/>
    </source>
</evidence>
<feature type="domain" description="Aminotransferase class I/classII large" evidence="13">
    <location>
        <begin position="42"/>
        <end position="380"/>
    </location>
</feature>
<keyword evidence="15" id="KW-1185">Reference proteome</keyword>
<proteinExistence type="inferred from homology"/>
<evidence type="ECO:0000256" key="2">
    <source>
        <dbReference type="ARBA" id="ARBA00004746"/>
    </source>
</evidence>
<evidence type="ECO:0000256" key="4">
    <source>
        <dbReference type="ARBA" id="ARBA00011738"/>
    </source>
</evidence>
<comment type="similarity">
    <text evidence="3">Belongs to the class-II pyridoxal-phosphate-dependent aminotransferase family. BioF subfamily.</text>
</comment>
<dbReference type="RefSeq" id="WP_123662154.1">
    <property type="nucleotide sequence ID" value="NZ_RJKE01000001.1"/>
</dbReference>
<evidence type="ECO:0000256" key="6">
    <source>
        <dbReference type="ARBA" id="ARBA00022679"/>
    </source>
</evidence>
<comment type="subunit">
    <text evidence="4">Homodimer.</text>
</comment>
<dbReference type="EMBL" id="RJKE01000001">
    <property type="protein sequence ID" value="ROO83193.1"/>
    <property type="molecule type" value="Genomic_DNA"/>
</dbReference>
<comment type="cofactor">
    <cofactor evidence="1 12">
        <name>pyridoxal 5'-phosphate</name>
        <dbReference type="ChEBI" id="CHEBI:597326"/>
    </cofactor>
</comment>
<dbReference type="GO" id="GO:0030170">
    <property type="term" value="F:pyridoxal phosphate binding"/>
    <property type="evidence" value="ECO:0007669"/>
    <property type="project" value="InterPro"/>
</dbReference>
<dbReference type="GO" id="GO:0008710">
    <property type="term" value="F:8-amino-7-oxononanoate synthase activity"/>
    <property type="evidence" value="ECO:0007669"/>
    <property type="project" value="UniProtKB-EC"/>
</dbReference>
<evidence type="ECO:0000256" key="9">
    <source>
        <dbReference type="ARBA" id="ARBA00032610"/>
    </source>
</evidence>
<dbReference type="Gene3D" id="3.40.640.10">
    <property type="entry name" value="Type I PLP-dependent aspartate aminotransferase-like (Major domain)"/>
    <property type="match status" value="1"/>
</dbReference>
<gene>
    <name evidence="14" type="ORF">EDD29_0687</name>
</gene>
<name>A0A3N1CPI9_9ACTN</name>
<dbReference type="PROSITE" id="PS00599">
    <property type="entry name" value="AA_TRANSFER_CLASS_2"/>
    <property type="match status" value="1"/>
</dbReference>
<evidence type="ECO:0000256" key="5">
    <source>
        <dbReference type="ARBA" id="ARBA00013187"/>
    </source>
</evidence>
<evidence type="ECO:0000313" key="15">
    <source>
        <dbReference type="Proteomes" id="UP000272400"/>
    </source>
</evidence>
<comment type="caution">
    <text evidence="14">The sequence shown here is derived from an EMBL/GenBank/DDBJ whole genome shotgun (WGS) entry which is preliminary data.</text>
</comment>
<keyword evidence="6" id="KW-0808">Transferase</keyword>
<dbReference type="PANTHER" id="PTHR13693:SF100">
    <property type="entry name" value="8-AMINO-7-OXONONANOATE SYNTHASE"/>
    <property type="match status" value="1"/>
</dbReference>
<evidence type="ECO:0000259" key="13">
    <source>
        <dbReference type="Pfam" id="PF00155"/>
    </source>
</evidence>
<comment type="pathway">
    <text evidence="2">Cofactor biosynthesis; biotin biosynthesis.</text>
</comment>
<evidence type="ECO:0000256" key="3">
    <source>
        <dbReference type="ARBA" id="ARBA00010008"/>
    </source>
</evidence>
<dbReference type="InterPro" id="IPR015422">
    <property type="entry name" value="PyrdxlP-dep_Trfase_small"/>
</dbReference>
<dbReference type="InterPro" id="IPR050087">
    <property type="entry name" value="AON_synthase_class-II"/>
</dbReference>
<evidence type="ECO:0000256" key="1">
    <source>
        <dbReference type="ARBA" id="ARBA00001933"/>
    </source>
</evidence>
<dbReference type="SUPFAM" id="SSF53383">
    <property type="entry name" value="PLP-dependent transferases"/>
    <property type="match status" value="1"/>
</dbReference>
<dbReference type="Gene3D" id="3.90.1150.10">
    <property type="entry name" value="Aspartate Aminotransferase, domain 1"/>
    <property type="match status" value="1"/>
</dbReference>
<dbReference type="InterPro" id="IPR004839">
    <property type="entry name" value="Aminotransferase_I/II_large"/>
</dbReference>
<reference evidence="14 15" key="1">
    <citation type="submission" date="2018-11" db="EMBL/GenBank/DDBJ databases">
        <title>Sequencing the genomes of 1000 actinobacteria strains.</title>
        <authorList>
            <person name="Klenk H.-P."/>
        </authorList>
    </citation>
    <scope>NUCLEOTIDE SEQUENCE [LARGE SCALE GENOMIC DNA]</scope>
    <source>
        <strain evidence="14 15">DSM 44254</strain>
    </source>
</reference>
<evidence type="ECO:0000256" key="12">
    <source>
        <dbReference type="RuleBase" id="RU003693"/>
    </source>
</evidence>
<protein>
    <recommendedName>
        <fullName evidence="5">8-amino-7-oxononanoate synthase</fullName>
        <ecNumber evidence="5">2.3.1.47</ecNumber>
    </recommendedName>
    <alternativeName>
        <fullName evidence="9">7-keto-8-amino-pelargonic acid synthase</fullName>
    </alternativeName>
    <alternativeName>
        <fullName evidence="10">8-amino-7-ketopelargonate synthase</fullName>
    </alternativeName>
</protein>
<evidence type="ECO:0000256" key="8">
    <source>
        <dbReference type="ARBA" id="ARBA00022898"/>
    </source>
</evidence>
<dbReference type="PANTHER" id="PTHR13693">
    <property type="entry name" value="CLASS II AMINOTRANSFERASE/8-AMINO-7-OXONONANOATE SYNTHASE"/>
    <property type="match status" value="1"/>
</dbReference>
<keyword evidence="7" id="KW-0093">Biotin biosynthesis</keyword>
<evidence type="ECO:0000313" key="14">
    <source>
        <dbReference type="EMBL" id="ROO83193.1"/>
    </source>
</evidence>
<dbReference type="GO" id="GO:0009102">
    <property type="term" value="P:biotin biosynthetic process"/>
    <property type="evidence" value="ECO:0007669"/>
    <property type="project" value="UniProtKB-KW"/>
</dbReference>
<dbReference type="InterPro" id="IPR015424">
    <property type="entry name" value="PyrdxlP-dep_Trfase"/>
</dbReference>
<dbReference type="InterPro" id="IPR001917">
    <property type="entry name" value="Aminotrans_II_pyridoxalP_BS"/>
</dbReference>
<keyword evidence="8 12" id="KW-0663">Pyridoxal phosphate</keyword>
<dbReference type="Pfam" id="PF00155">
    <property type="entry name" value="Aminotran_1_2"/>
    <property type="match status" value="1"/>
</dbReference>
<dbReference type="Proteomes" id="UP000272400">
    <property type="component" value="Unassembled WGS sequence"/>
</dbReference>
<sequence>MSATDRTDRPGPLLRLTEATARRDAAGLRRHLRPRTGDFDGLVDLASNDYLGLSRDPRLIDGAVRALHGYGTGSTGSRLVTGTTRLHDELDSRLAAFCGAPSGLTFSSGYLANLGAVTALSGAGALVISDQVNHASIVDACRLSRARVKIVPHRDVAAVKRALAEREEETAVVVTDAVFSVDGDVAPLAELHRAVRAHGALLVVDEAHALGVVGEHGRGASWAAGIAGEPDVVLTLTLSKSLASQGGAVLGAPEVRETLIDTARSMIFDTGLNPAALGSALAALDVIENSPELPGRARAVARRVVKIAEAHGLETRIPDAAVVPVFLGQPQKALRAAEICLEHGLRVGCFRPPSVPEGRACLRITARASLGEAELTRLDQALAAVARTVAP</sequence>
<evidence type="ECO:0000256" key="11">
    <source>
        <dbReference type="ARBA" id="ARBA00047715"/>
    </source>
</evidence>
<dbReference type="EC" id="2.3.1.47" evidence="5"/>
<evidence type="ECO:0000256" key="7">
    <source>
        <dbReference type="ARBA" id="ARBA00022756"/>
    </source>
</evidence>
<accession>A0A3N1CPI9</accession>
<dbReference type="OrthoDB" id="9807157at2"/>
<dbReference type="AlphaFoldDB" id="A0A3N1CPI9"/>